<evidence type="ECO:0000313" key="4">
    <source>
        <dbReference type="Ensembl" id="ENSRNOP00000074876.2"/>
    </source>
</evidence>
<proteinExistence type="evidence at protein level"/>
<evidence type="ECO:0007829" key="7">
    <source>
        <dbReference type="PeptideAtlas" id="A0A0G2K965"/>
    </source>
</evidence>
<sequence length="738" mass="82527">MWRLPGRAALRGVRSVVEQRSPAEATTHEAVRAMERAVVRCVPSEPKLSLSFALADGSHKNMQRDQSEPLGRALSRIATNALKGHAKVAAAKKSRKNRAHSSGGAACAATGSEPAATCEPVVKLYYREEAVAEDVLNVDAWQDGAVLQIGDVKYKVERNPPAFTELQLPRYIMAGFPVCPKLGLEFGDPASSVFRWYKEVKPGAAEPGDSGLASSSHSLQSSAWIETGVDERVYTPCNADIGLRLKLHCTPGNGQRFGPSRELESVCPVEAGPGTCTFDHRHLYTKKVTEDSFIRTVSYNILADTYAQTEFSRTVLYPYCAPYALELDYRQNLIQKELTGYNADLICLQEVDRAVFSDSLVPALEAFGLEGVFRIKQHEGLATFYRKSKFRLLSQHDISFQEALKSDPLHKELLEKLALNPLAQEKVLQRSSVLQISVLQSTTDSSKKICVANTHLYWHPKGGYIRLIQMAAALVHIRHVSCDLYPGIPVIFCGDFNSTPSTGMYHFVINGSVPEDHEDWASNGEEERCGMSLTHCFKLKSACGEPAYTNYVGGFHGCLDYIFIDLNALEVEQTFQDIQITKCKDLTPAYRYQDDWIQSPPSGIATFIYEFVPSGKGFTASFKENCEYQRLMDIHTAYTYRLMDIHTAYTYGLMDIHTAYTYGLMDIHTVYTYGLMDIHTAYTYGLMDIHTASTSNFANICVQVLCGCLNFSWAVLCHGQNSWVMWKHLPFEKLLEYY</sequence>
<feature type="compositionally biased region" description="Low complexity" evidence="1">
    <location>
        <begin position="100"/>
        <end position="111"/>
    </location>
</feature>
<accession>A0A0G2K965</accession>
<feature type="domain" description="2',5'-phosphodiesterase 12-like N-terminal" evidence="3">
    <location>
        <begin position="160"/>
        <end position="270"/>
    </location>
</feature>
<dbReference type="RGD" id="1310975">
    <property type="gene designation" value="Pde12"/>
</dbReference>
<dbReference type="Gene3D" id="3.60.10.10">
    <property type="entry name" value="Endonuclease/exonuclease/phosphatase"/>
    <property type="match status" value="1"/>
</dbReference>
<dbReference type="GeneTree" id="ENSGT00940000157205"/>
<evidence type="ECO:0000313" key="5">
    <source>
        <dbReference type="Proteomes" id="UP000002494"/>
    </source>
</evidence>
<dbReference type="Pfam" id="PF21171">
    <property type="entry name" value="PDE12-like_N"/>
    <property type="match status" value="1"/>
</dbReference>
<dbReference type="InterPro" id="IPR050410">
    <property type="entry name" value="CCR4/nocturin_mRNA_transcr"/>
</dbReference>
<dbReference type="PANTHER" id="PTHR12121:SF37">
    <property type="entry name" value="2',5'-PHOSPHODIESTERASE 12"/>
    <property type="match status" value="1"/>
</dbReference>
<feature type="region of interest" description="Disordered" evidence="1">
    <location>
        <begin position="91"/>
        <end position="111"/>
    </location>
</feature>
<evidence type="ECO:0000259" key="2">
    <source>
        <dbReference type="Pfam" id="PF03372"/>
    </source>
</evidence>
<dbReference type="PANTHER" id="PTHR12121">
    <property type="entry name" value="CARBON CATABOLITE REPRESSOR PROTEIN 4"/>
    <property type="match status" value="1"/>
</dbReference>
<dbReference type="Bgee" id="ENSRNOG00000059442">
    <property type="expression patterns" value="Expressed in duodenum and 18 other cell types or tissues"/>
</dbReference>
<evidence type="ECO:0000313" key="6">
    <source>
        <dbReference type="RGD" id="1310975"/>
    </source>
</evidence>
<evidence type="ECO:0000259" key="3">
    <source>
        <dbReference type="Pfam" id="PF21171"/>
    </source>
</evidence>
<reference evidence="4" key="2">
    <citation type="submission" date="2025-08" db="UniProtKB">
        <authorList>
            <consortium name="Ensembl"/>
        </authorList>
    </citation>
    <scope>IDENTIFICATION</scope>
    <source>
        <strain evidence="4">Brown Norway</strain>
    </source>
</reference>
<keyword evidence="5" id="KW-1185">Reference proteome</keyword>
<dbReference type="SUPFAM" id="SSF56219">
    <property type="entry name" value="DNase I-like"/>
    <property type="match status" value="1"/>
</dbReference>
<dbReference type="Ensembl" id="ENSRNOT00000079625.3">
    <property type="protein sequence ID" value="ENSRNOP00000074876.2"/>
    <property type="gene ID" value="ENSRNOG00000059442.3"/>
</dbReference>
<keyword evidence="7" id="KW-1267">Proteomics identification</keyword>
<dbReference type="InterPro" id="IPR036691">
    <property type="entry name" value="Endo/exonu/phosph_ase_sf"/>
</dbReference>
<dbReference type="InterPro" id="IPR048821">
    <property type="entry name" value="PDE12-like_N"/>
</dbReference>
<organism evidence="4 5">
    <name type="scientific">Rattus norvegicus</name>
    <name type="common">Rat</name>
    <dbReference type="NCBI Taxonomy" id="10116"/>
    <lineage>
        <taxon>Eukaryota</taxon>
        <taxon>Metazoa</taxon>
        <taxon>Chordata</taxon>
        <taxon>Craniata</taxon>
        <taxon>Vertebrata</taxon>
        <taxon>Euteleostomi</taxon>
        <taxon>Mammalia</taxon>
        <taxon>Eutheria</taxon>
        <taxon>Euarchontoglires</taxon>
        <taxon>Glires</taxon>
        <taxon>Rodentia</taxon>
        <taxon>Myomorpha</taxon>
        <taxon>Muroidea</taxon>
        <taxon>Muridae</taxon>
        <taxon>Murinae</taxon>
        <taxon>Rattus</taxon>
    </lineage>
</organism>
<gene>
    <name evidence="4 6" type="primary">Pde12</name>
</gene>
<feature type="domain" description="Endonuclease/exonuclease/phosphatase" evidence="2">
    <location>
        <begin position="298"/>
        <end position="571"/>
    </location>
</feature>
<reference evidence="4" key="3">
    <citation type="submission" date="2025-09" db="UniProtKB">
        <authorList>
            <consortium name="Ensembl"/>
        </authorList>
    </citation>
    <scope>IDENTIFICATION</scope>
    <source>
        <strain evidence="4">Brown Norway</strain>
    </source>
</reference>
<name>A0A0G2K965_RAT</name>
<protein>
    <submittedName>
        <fullName evidence="4">Phosphodiesterase 12</fullName>
    </submittedName>
</protein>
<dbReference type="InterPro" id="IPR005135">
    <property type="entry name" value="Endo/exonuclease/phosphatase"/>
</dbReference>
<reference evidence="4" key="1">
    <citation type="submission" date="2024-01" db="EMBL/GenBank/DDBJ databases">
        <title>GRCr8: a new rat reference genome assembly contstructed from accurate long reads and long range scaffolding.</title>
        <authorList>
            <person name="Doris P.A."/>
            <person name="Kalbfleisch T."/>
            <person name="Li K."/>
            <person name="Howe K."/>
            <person name="Wood J."/>
        </authorList>
    </citation>
    <scope>NUCLEOTIDE SEQUENCE [LARGE SCALE GENOMIC DNA]</scope>
    <source>
        <strain evidence="4">Brown Norway</strain>
    </source>
</reference>
<dbReference type="Proteomes" id="UP000002494">
    <property type="component" value="Chromosome 16"/>
</dbReference>
<dbReference type="Pfam" id="PF03372">
    <property type="entry name" value="Exo_endo_phos"/>
    <property type="match status" value="1"/>
</dbReference>
<evidence type="ECO:0000256" key="1">
    <source>
        <dbReference type="SAM" id="MobiDB-lite"/>
    </source>
</evidence>